<gene>
    <name evidence="2" type="ORF">J2D73_12770</name>
</gene>
<dbReference type="Pfam" id="PF13924">
    <property type="entry name" value="Lipocalin_5"/>
    <property type="match status" value="1"/>
</dbReference>
<proteinExistence type="predicted"/>
<protein>
    <submittedName>
        <fullName evidence="2">Lipocalin-like domain-containing protein</fullName>
    </submittedName>
</protein>
<feature type="domain" description="Lipocalin-like" evidence="1">
    <location>
        <begin position="40"/>
        <end position="172"/>
    </location>
</feature>
<keyword evidence="3" id="KW-1185">Reference proteome</keyword>
<accession>A0ABS3LXT7</accession>
<dbReference type="Proteomes" id="UP000664771">
    <property type="component" value="Unassembled WGS sequence"/>
</dbReference>
<evidence type="ECO:0000313" key="3">
    <source>
        <dbReference type="Proteomes" id="UP000664771"/>
    </source>
</evidence>
<sequence>MKLPVRLTTTARRGLCRGDGMSILSDELVCEGEELRSRLIGTWELVSYKVEEKDTLRTIDAMGASPRGRVIFTDSGWVAFNLEGSGREFSNTDAGRAQLMKTLVAYIGRYRIEGNCWITSVETAWTPDWVGTEQRRQVVLDGRDHADVVTPWRKMPNWMPDKLTRSIIRFRRATP</sequence>
<reference evidence="2 3" key="1">
    <citation type="submission" date="2021-03" db="EMBL/GenBank/DDBJ databases">
        <title>The complete genome sequence of Acetobacter sacchari TBRC 11175.</title>
        <authorList>
            <person name="Charoenyingcharoen P."/>
            <person name="Yukphan P."/>
        </authorList>
    </citation>
    <scope>NUCLEOTIDE SEQUENCE [LARGE SCALE GENOMIC DNA]</scope>
    <source>
        <strain evidence="2 3">TBRC 11175</strain>
    </source>
</reference>
<evidence type="ECO:0000313" key="2">
    <source>
        <dbReference type="EMBL" id="MBO1360661.1"/>
    </source>
</evidence>
<evidence type="ECO:0000259" key="1">
    <source>
        <dbReference type="Pfam" id="PF13924"/>
    </source>
</evidence>
<dbReference type="EMBL" id="JAFVMF010000013">
    <property type="protein sequence ID" value="MBO1360661.1"/>
    <property type="molecule type" value="Genomic_DNA"/>
</dbReference>
<organism evidence="2 3">
    <name type="scientific">Acetobacter sacchari</name>
    <dbReference type="NCBI Taxonomy" id="2661687"/>
    <lineage>
        <taxon>Bacteria</taxon>
        <taxon>Pseudomonadati</taxon>
        <taxon>Pseudomonadota</taxon>
        <taxon>Alphaproteobacteria</taxon>
        <taxon>Acetobacterales</taxon>
        <taxon>Acetobacteraceae</taxon>
        <taxon>Acetobacter</taxon>
    </lineage>
</organism>
<name>A0ABS3LXT7_9PROT</name>
<comment type="caution">
    <text evidence="2">The sequence shown here is derived from an EMBL/GenBank/DDBJ whole genome shotgun (WGS) entry which is preliminary data.</text>
</comment>
<dbReference type="InterPro" id="IPR024311">
    <property type="entry name" value="Lipocalin-like"/>
</dbReference>